<keyword evidence="3" id="KW-0227">DNA damage</keyword>
<dbReference type="InterPro" id="IPR005123">
    <property type="entry name" value="Oxoglu/Fe-dep_dioxygenase_dom"/>
</dbReference>
<dbReference type="OrthoDB" id="190276at2"/>
<dbReference type="EMBL" id="LIYD01000005">
    <property type="protein sequence ID" value="KOS05920.1"/>
    <property type="molecule type" value="Genomic_DNA"/>
</dbReference>
<dbReference type="GO" id="GO:0051213">
    <property type="term" value="F:dioxygenase activity"/>
    <property type="evidence" value="ECO:0007669"/>
    <property type="project" value="UniProtKB-KW"/>
</dbReference>
<dbReference type="FunFam" id="2.60.120.590:FF:000004">
    <property type="entry name" value="DNA oxidative demethylase ALKBH2"/>
    <property type="match status" value="1"/>
</dbReference>
<dbReference type="PROSITE" id="PS51471">
    <property type="entry name" value="FE2OG_OXY"/>
    <property type="match status" value="1"/>
</dbReference>
<proteinExistence type="predicted"/>
<sequence>MDLFSNTTNLLPYDGETLYYGHILSISEANRYFEALMHNIAWQHDEAIIYGKHYITKRKVAWYGNENYNYTYSNTTKQALPWTPELIALKQLVENITGTQFNSCLLNLYHTGEEGMAWHSDDEKALGNNTIIASLSLGAARKFSFKHKKTAEKRDIILEPGSLLVMQGTTQTHWLHRLPPTKTVKNARINLTFRSIVY</sequence>
<dbReference type="AlphaFoldDB" id="A0A0M9VHT7"/>
<keyword evidence="6" id="KW-0560">Oxidoreductase</keyword>
<dbReference type="GO" id="GO:0140097">
    <property type="term" value="F:catalytic activity, acting on DNA"/>
    <property type="evidence" value="ECO:0007669"/>
    <property type="project" value="UniProtKB-ARBA"/>
</dbReference>
<dbReference type="InterPro" id="IPR037151">
    <property type="entry name" value="AlkB-like_sf"/>
</dbReference>
<comment type="cofactor">
    <cofactor evidence="1">
        <name>Fe(2+)</name>
        <dbReference type="ChEBI" id="CHEBI:29033"/>
    </cofactor>
</comment>
<dbReference type="SUPFAM" id="SSF51197">
    <property type="entry name" value="Clavaminate synthase-like"/>
    <property type="match status" value="1"/>
</dbReference>
<gene>
    <name evidence="10" type="ORF">AM493_07650</name>
</gene>
<keyword evidence="11" id="KW-1185">Reference proteome</keyword>
<dbReference type="GO" id="GO:0032259">
    <property type="term" value="P:methylation"/>
    <property type="evidence" value="ECO:0007669"/>
    <property type="project" value="UniProtKB-KW"/>
</dbReference>
<keyword evidence="7" id="KW-0408">Iron</keyword>
<dbReference type="Proteomes" id="UP000037755">
    <property type="component" value="Unassembled WGS sequence"/>
</dbReference>
<accession>A0A0M9VHT7</accession>
<evidence type="ECO:0000256" key="4">
    <source>
        <dbReference type="ARBA" id="ARBA00022842"/>
    </source>
</evidence>
<evidence type="ECO:0000313" key="11">
    <source>
        <dbReference type="Proteomes" id="UP000037755"/>
    </source>
</evidence>
<keyword evidence="5" id="KW-0223">Dioxygenase</keyword>
<dbReference type="RefSeq" id="WP_054407280.1">
    <property type="nucleotide sequence ID" value="NZ_FOYA01000007.1"/>
</dbReference>
<dbReference type="GO" id="GO:0046872">
    <property type="term" value="F:metal ion binding"/>
    <property type="evidence" value="ECO:0007669"/>
    <property type="project" value="UniProtKB-KW"/>
</dbReference>
<evidence type="ECO:0000256" key="6">
    <source>
        <dbReference type="ARBA" id="ARBA00023002"/>
    </source>
</evidence>
<dbReference type="GO" id="GO:0032451">
    <property type="term" value="F:demethylase activity"/>
    <property type="evidence" value="ECO:0007669"/>
    <property type="project" value="UniProtKB-ARBA"/>
</dbReference>
<keyword evidence="2" id="KW-0479">Metal-binding</keyword>
<dbReference type="PATRIC" id="fig|1202724.3.peg.1588"/>
<evidence type="ECO:0000256" key="7">
    <source>
        <dbReference type="ARBA" id="ARBA00023004"/>
    </source>
</evidence>
<keyword evidence="8" id="KW-0234">DNA repair</keyword>
<comment type="caution">
    <text evidence="10">The sequence shown here is derived from an EMBL/GenBank/DDBJ whole genome shotgun (WGS) entry which is preliminary data.</text>
</comment>
<evidence type="ECO:0000256" key="2">
    <source>
        <dbReference type="ARBA" id="ARBA00022723"/>
    </source>
</evidence>
<dbReference type="PANTHER" id="PTHR31212">
    <property type="entry name" value="ALPHA-KETOGLUTARATE-DEPENDENT DIOXYGENASE ALKB HOMOLOG 3"/>
    <property type="match status" value="1"/>
</dbReference>
<dbReference type="GO" id="GO:0008168">
    <property type="term" value="F:methyltransferase activity"/>
    <property type="evidence" value="ECO:0007669"/>
    <property type="project" value="UniProtKB-KW"/>
</dbReference>
<dbReference type="Gene3D" id="2.60.120.590">
    <property type="entry name" value="Alpha-ketoglutarate-dependent dioxygenase AlkB-like"/>
    <property type="match status" value="1"/>
</dbReference>
<dbReference type="GO" id="GO:0016787">
    <property type="term" value="F:hydrolase activity"/>
    <property type="evidence" value="ECO:0007669"/>
    <property type="project" value="UniProtKB-ARBA"/>
</dbReference>
<dbReference type="STRING" id="1202724.AM493_07650"/>
<dbReference type="Pfam" id="PF13532">
    <property type="entry name" value="2OG-FeII_Oxy_2"/>
    <property type="match status" value="1"/>
</dbReference>
<dbReference type="PANTHER" id="PTHR31212:SF4">
    <property type="entry name" value="ALPHA-KETOGLUTARATE-DEPENDENT DIOXYGENASE ALKB HOMOLOG 3"/>
    <property type="match status" value="1"/>
</dbReference>
<evidence type="ECO:0000256" key="5">
    <source>
        <dbReference type="ARBA" id="ARBA00022964"/>
    </source>
</evidence>
<organism evidence="10 11">
    <name type="scientific">Flavobacterium akiainvivens</name>
    <dbReference type="NCBI Taxonomy" id="1202724"/>
    <lineage>
        <taxon>Bacteria</taxon>
        <taxon>Pseudomonadati</taxon>
        <taxon>Bacteroidota</taxon>
        <taxon>Flavobacteriia</taxon>
        <taxon>Flavobacteriales</taxon>
        <taxon>Flavobacteriaceae</taxon>
        <taxon>Flavobacterium</taxon>
    </lineage>
</organism>
<evidence type="ECO:0000256" key="8">
    <source>
        <dbReference type="ARBA" id="ARBA00023204"/>
    </source>
</evidence>
<evidence type="ECO:0000313" key="10">
    <source>
        <dbReference type="EMBL" id="KOS05920.1"/>
    </source>
</evidence>
<dbReference type="InterPro" id="IPR032854">
    <property type="entry name" value="ALKBH3"/>
</dbReference>
<keyword evidence="4" id="KW-0460">Magnesium</keyword>
<dbReference type="InterPro" id="IPR027450">
    <property type="entry name" value="AlkB-like"/>
</dbReference>
<evidence type="ECO:0000256" key="3">
    <source>
        <dbReference type="ARBA" id="ARBA00022763"/>
    </source>
</evidence>
<keyword evidence="10" id="KW-0808">Transferase</keyword>
<evidence type="ECO:0000259" key="9">
    <source>
        <dbReference type="PROSITE" id="PS51471"/>
    </source>
</evidence>
<dbReference type="GO" id="GO:0006307">
    <property type="term" value="P:DNA alkylation repair"/>
    <property type="evidence" value="ECO:0007669"/>
    <property type="project" value="InterPro"/>
</dbReference>
<feature type="domain" description="Fe2OG dioxygenase" evidence="9">
    <location>
        <begin position="100"/>
        <end position="197"/>
    </location>
</feature>
<evidence type="ECO:0000256" key="1">
    <source>
        <dbReference type="ARBA" id="ARBA00001954"/>
    </source>
</evidence>
<dbReference type="GO" id="GO:0016705">
    <property type="term" value="F:oxidoreductase activity, acting on paired donors, with incorporation or reduction of molecular oxygen"/>
    <property type="evidence" value="ECO:0007669"/>
    <property type="project" value="UniProtKB-ARBA"/>
</dbReference>
<name>A0A0M9VHT7_9FLAO</name>
<reference evidence="10 11" key="1">
    <citation type="submission" date="2015-08" db="EMBL/GenBank/DDBJ databases">
        <title>Whole genome sequence of Flavobacterium akiainvivens IK-1T, from decaying Wikstroemia oahuensis, an endemic Hawaiian shrub.</title>
        <authorList>
            <person name="Wan X."/>
            <person name="Hou S."/>
            <person name="Saito J."/>
            <person name="Donachie S."/>
        </authorList>
    </citation>
    <scope>NUCLEOTIDE SEQUENCE [LARGE SCALE GENOMIC DNA]</scope>
    <source>
        <strain evidence="10 11">IK-1</strain>
    </source>
</reference>
<keyword evidence="10" id="KW-0489">Methyltransferase</keyword>
<protein>
    <submittedName>
        <fullName evidence="10">DNA methylase</fullName>
    </submittedName>
</protein>